<sequence>MWVNSVESVDGKRKNKIINEIQIFEIESSLYISEHFGIKWQPSSQVSVSSSTSPVIRRNHWISPQAEGATDSICYRNLLLSIKLLFTIMVHSNMNSLFLIFF</sequence>
<proteinExistence type="predicted"/>
<reference evidence="1 2" key="1">
    <citation type="journal article" date="2020" name="Nat. Commun.">
        <title>Genome of Tripterygium wilfordii and identification of cytochrome P450 involved in triptolide biosynthesis.</title>
        <authorList>
            <person name="Tu L."/>
            <person name="Su P."/>
            <person name="Zhang Z."/>
            <person name="Gao L."/>
            <person name="Wang J."/>
            <person name="Hu T."/>
            <person name="Zhou J."/>
            <person name="Zhang Y."/>
            <person name="Zhao Y."/>
            <person name="Liu Y."/>
            <person name="Song Y."/>
            <person name="Tong Y."/>
            <person name="Lu Y."/>
            <person name="Yang J."/>
            <person name="Xu C."/>
            <person name="Jia M."/>
            <person name="Peters R.J."/>
            <person name="Huang L."/>
            <person name="Gao W."/>
        </authorList>
    </citation>
    <scope>NUCLEOTIDE SEQUENCE [LARGE SCALE GENOMIC DNA]</scope>
    <source>
        <strain evidence="2">cv. XIE 37</strain>
        <tissue evidence="1">Leaf</tissue>
    </source>
</reference>
<dbReference type="Proteomes" id="UP000593562">
    <property type="component" value="Unassembled WGS sequence"/>
</dbReference>
<name>A0A7J7D2X8_TRIWF</name>
<dbReference type="InParanoid" id="A0A7J7D2X8"/>
<comment type="caution">
    <text evidence="1">The sequence shown here is derived from an EMBL/GenBank/DDBJ whole genome shotgun (WGS) entry which is preliminary data.</text>
</comment>
<evidence type="ECO:0000313" key="1">
    <source>
        <dbReference type="EMBL" id="KAF5740700.1"/>
    </source>
</evidence>
<gene>
    <name evidence="1" type="ORF">HS088_TW11G00777</name>
</gene>
<protein>
    <submittedName>
        <fullName evidence="1">Uncharacterized protein</fullName>
    </submittedName>
</protein>
<accession>A0A7J7D2X8</accession>
<evidence type="ECO:0000313" key="2">
    <source>
        <dbReference type="Proteomes" id="UP000593562"/>
    </source>
</evidence>
<dbReference type="AlphaFoldDB" id="A0A7J7D2X8"/>
<dbReference type="EMBL" id="JAAARO010000011">
    <property type="protein sequence ID" value="KAF5740700.1"/>
    <property type="molecule type" value="Genomic_DNA"/>
</dbReference>
<keyword evidence="2" id="KW-1185">Reference proteome</keyword>
<organism evidence="1 2">
    <name type="scientific">Tripterygium wilfordii</name>
    <name type="common">Thunder God vine</name>
    <dbReference type="NCBI Taxonomy" id="458696"/>
    <lineage>
        <taxon>Eukaryota</taxon>
        <taxon>Viridiplantae</taxon>
        <taxon>Streptophyta</taxon>
        <taxon>Embryophyta</taxon>
        <taxon>Tracheophyta</taxon>
        <taxon>Spermatophyta</taxon>
        <taxon>Magnoliopsida</taxon>
        <taxon>eudicotyledons</taxon>
        <taxon>Gunneridae</taxon>
        <taxon>Pentapetalae</taxon>
        <taxon>rosids</taxon>
        <taxon>fabids</taxon>
        <taxon>Celastrales</taxon>
        <taxon>Celastraceae</taxon>
        <taxon>Tripterygium</taxon>
    </lineage>
</organism>